<comment type="caution">
    <text evidence="3">The sequence shown here is derived from an EMBL/GenBank/DDBJ whole genome shotgun (WGS) entry which is preliminary data.</text>
</comment>
<dbReference type="Proteomes" id="UP000469185">
    <property type="component" value="Unassembled WGS sequence"/>
</dbReference>
<dbReference type="EMBL" id="JAAGOB010000015">
    <property type="protein sequence ID" value="NED98046.1"/>
    <property type="molecule type" value="Genomic_DNA"/>
</dbReference>
<proteinExistence type="inferred from homology"/>
<dbReference type="PROSITE" id="PS51276">
    <property type="entry name" value="PEPTIDASE_C56_PFPI"/>
    <property type="match status" value="1"/>
</dbReference>
<dbReference type="PANTHER" id="PTHR42733:SF12">
    <property type="entry name" value="PROTEINASE"/>
    <property type="match status" value="1"/>
</dbReference>
<dbReference type="SUPFAM" id="SSF52317">
    <property type="entry name" value="Class I glutamine amidotransferase-like"/>
    <property type="match status" value="1"/>
</dbReference>
<evidence type="ECO:0000256" key="1">
    <source>
        <dbReference type="ARBA" id="ARBA00008542"/>
    </source>
</evidence>
<dbReference type="RefSeq" id="WP_163820825.1">
    <property type="nucleotide sequence ID" value="NZ_JAAGOB010000015.1"/>
</dbReference>
<gene>
    <name evidence="3" type="ORF">G1H11_22360</name>
</gene>
<evidence type="ECO:0000313" key="3">
    <source>
        <dbReference type="EMBL" id="NED98046.1"/>
    </source>
</evidence>
<sequence>MARVAFIVEDMFEDSEFQVPYDRVQEAGHEAVIVSSSSGKELTGKKGAKITSEKSTADVAADDFDALVLPGGYSPDKVRMDENAVALTHAFHDDGKPVAAICHAPWVLAEADLLRGTTVTSWPSLRTDLENAGATWVDEELVRDGNIITSRKPDDLPAFCAAILADLP</sequence>
<name>A0A6N9YSM7_9ACTN</name>
<dbReference type="NCBIfam" id="TIGR01382">
    <property type="entry name" value="PfpI"/>
    <property type="match status" value="1"/>
</dbReference>
<keyword evidence="3" id="KW-0808">Transferase</keyword>
<keyword evidence="3" id="KW-0315">Glutamine amidotransferase</keyword>
<dbReference type="GO" id="GO:0016740">
    <property type="term" value="F:transferase activity"/>
    <property type="evidence" value="ECO:0007669"/>
    <property type="project" value="UniProtKB-KW"/>
</dbReference>
<feature type="domain" description="DJ-1/PfpI" evidence="2">
    <location>
        <begin position="3"/>
        <end position="165"/>
    </location>
</feature>
<dbReference type="InterPro" id="IPR006286">
    <property type="entry name" value="C56_PfpI-like"/>
</dbReference>
<dbReference type="Gene3D" id="3.40.50.880">
    <property type="match status" value="1"/>
</dbReference>
<accession>A0A6N9YSM7</accession>
<protein>
    <submittedName>
        <fullName evidence="3">Type 1 glutamine amidotransferase</fullName>
    </submittedName>
</protein>
<reference evidence="3 4" key="1">
    <citation type="submission" date="2020-02" db="EMBL/GenBank/DDBJ databases">
        <authorList>
            <person name="Li X.-J."/>
            <person name="Feng X.-M."/>
        </authorList>
    </citation>
    <scope>NUCLEOTIDE SEQUENCE [LARGE SCALE GENOMIC DNA]</scope>
    <source>
        <strain evidence="3 4">CGMCC 4.7225</strain>
    </source>
</reference>
<keyword evidence="4" id="KW-1185">Reference proteome</keyword>
<dbReference type="Pfam" id="PF01965">
    <property type="entry name" value="DJ-1_PfpI"/>
    <property type="match status" value="1"/>
</dbReference>
<dbReference type="InterPro" id="IPR029062">
    <property type="entry name" value="Class_I_gatase-like"/>
</dbReference>
<dbReference type="CDD" id="cd03134">
    <property type="entry name" value="GATase1_PfpI_like"/>
    <property type="match status" value="1"/>
</dbReference>
<evidence type="ECO:0000259" key="2">
    <source>
        <dbReference type="Pfam" id="PF01965"/>
    </source>
</evidence>
<comment type="similarity">
    <text evidence="1">Belongs to the peptidase C56 family.</text>
</comment>
<dbReference type="PANTHER" id="PTHR42733">
    <property type="entry name" value="DJ-1 PROTEIN"/>
    <property type="match status" value="1"/>
</dbReference>
<dbReference type="InterPro" id="IPR002818">
    <property type="entry name" value="DJ-1/PfpI"/>
</dbReference>
<organism evidence="3 4">
    <name type="scientific">Phytoactinopolyspora alkaliphila</name>
    <dbReference type="NCBI Taxonomy" id="1783498"/>
    <lineage>
        <taxon>Bacteria</taxon>
        <taxon>Bacillati</taxon>
        <taxon>Actinomycetota</taxon>
        <taxon>Actinomycetes</taxon>
        <taxon>Jiangellales</taxon>
        <taxon>Jiangellaceae</taxon>
        <taxon>Phytoactinopolyspora</taxon>
    </lineage>
</organism>
<evidence type="ECO:0000313" key="4">
    <source>
        <dbReference type="Proteomes" id="UP000469185"/>
    </source>
</evidence>
<dbReference type="AlphaFoldDB" id="A0A6N9YSM7"/>